<dbReference type="Proteomes" id="UP000576821">
    <property type="component" value="Unassembled WGS sequence"/>
</dbReference>
<dbReference type="InterPro" id="IPR023372">
    <property type="entry name" value="Rest_endonuc_II_EcoRII_N"/>
</dbReference>
<keyword evidence="3" id="KW-1185">Reference proteome</keyword>
<accession>A0A846M5Y4</accession>
<protein>
    <recommendedName>
        <fullName evidence="1">Restriction endonuclease type II EcoRII N-terminal domain-containing protein</fullName>
    </recommendedName>
</protein>
<dbReference type="AlphaFoldDB" id="A0A846M5Y4"/>
<proteinExistence type="predicted"/>
<sequence length="138" mass="15874">MPERSIAKLLSKNDTGETGGHQAGILVPKEENILSFFPKLDASQYNPRCHLRFLDSSGTFWEFAFIYYNGKFFEGTRNEYRLTRMTKYIRQAGLVVGDEIVLSHDGDRYQISHRRQRQAALNEAGVLKLGSGWRVFQI</sequence>
<comment type="caution">
    <text evidence="2">The sequence shown here is derived from an EMBL/GenBank/DDBJ whole genome shotgun (WGS) entry which is preliminary data.</text>
</comment>
<dbReference type="EMBL" id="JAASQR010000002">
    <property type="protein sequence ID" value="NIJ16031.1"/>
    <property type="molecule type" value="Genomic_DNA"/>
</dbReference>
<dbReference type="SUPFAM" id="SSF101936">
    <property type="entry name" value="DNA-binding pseudobarrel domain"/>
    <property type="match status" value="1"/>
</dbReference>
<organism evidence="2 3">
    <name type="scientific">Sphingobium vermicomposti</name>
    <dbReference type="NCBI Taxonomy" id="529005"/>
    <lineage>
        <taxon>Bacteria</taxon>
        <taxon>Pseudomonadati</taxon>
        <taxon>Pseudomonadota</taxon>
        <taxon>Alphaproteobacteria</taxon>
        <taxon>Sphingomonadales</taxon>
        <taxon>Sphingomonadaceae</taxon>
        <taxon>Sphingobium</taxon>
    </lineage>
</organism>
<name>A0A846M5Y4_9SPHN</name>
<gene>
    <name evidence="2" type="ORF">FHS54_000997</name>
</gene>
<evidence type="ECO:0000259" key="1">
    <source>
        <dbReference type="Pfam" id="PF09217"/>
    </source>
</evidence>
<evidence type="ECO:0000313" key="3">
    <source>
        <dbReference type="Proteomes" id="UP000576821"/>
    </source>
</evidence>
<reference evidence="2 3" key="1">
    <citation type="submission" date="2020-03" db="EMBL/GenBank/DDBJ databases">
        <title>Genomic Encyclopedia of Type Strains, Phase IV (KMG-IV): sequencing the most valuable type-strain genomes for metagenomic binning, comparative biology and taxonomic classification.</title>
        <authorList>
            <person name="Goeker M."/>
        </authorList>
    </citation>
    <scope>NUCLEOTIDE SEQUENCE [LARGE SCALE GENOMIC DNA]</scope>
    <source>
        <strain evidence="2 3">DSM 21299</strain>
    </source>
</reference>
<dbReference type="RefSeq" id="WP_167302722.1">
    <property type="nucleotide sequence ID" value="NZ_JAASQR010000002.1"/>
</dbReference>
<feature type="domain" description="Restriction endonuclease type II EcoRII N-terminal" evidence="1">
    <location>
        <begin position="7"/>
        <end position="87"/>
    </location>
</feature>
<dbReference type="Gene3D" id="2.40.330.10">
    <property type="entry name" value="DNA-binding pseudobarrel domain"/>
    <property type="match status" value="1"/>
</dbReference>
<evidence type="ECO:0000313" key="2">
    <source>
        <dbReference type="EMBL" id="NIJ16031.1"/>
    </source>
</evidence>
<dbReference type="InterPro" id="IPR015300">
    <property type="entry name" value="DNA-bd_pseudobarrel_sf"/>
</dbReference>
<dbReference type="Pfam" id="PF09217">
    <property type="entry name" value="EcoRII-N"/>
    <property type="match status" value="1"/>
</dbReference>